<evidence type="ECO:0000313" key="3">
    <source>
        <dbReference type="EMBL" id="ABG04253.1"/>
    </source>
</evidence>
<dbReference type="RefSeq" id="WP_011564270.1">
    <property type="nucleotide sequence ID" value="NC_008148.1"/>
</dbReference>
<dbReference type="HOGENOM" id="CLU_094876_0_0_11"/>
<reference evidence="3 4" key="1">
    <citation type="submission" date="2006-06" db="EMBL/GenBank/DDBJ databases">
        <title>Complete sequence of Rubrobacter xylanophilus DSM 9941.</title>
        <authorList>
            <consortium name="US DOE Joint Genome Institute"/>
            <person name="Copeland A."/>
            <person name="Lucas S."/>
            <person name="Lapidus A."/>
            <person name="Barry K."/>
            <person name="Detter J.C."/>
            <person name="Glavina del Rio T."/>
            <person name="Hammon N."/>
            <person name="Israni S."/>
            <person name="Dalin E."/>
            <person name="Tice H."/>
            <person name="Pitluck S."/>
            <person name="Munk A.C."/>
            <person name="Brettin T."/>
            <person name="Bruce D."/>
            <person name="Han C."/>
            <person name="Tapia R."/>
            <person name="Gilna P."/>
            <person name="Schmutz J."/>
            <person name="Larimer F."/>
            <person name="Land M."/>
            <person name="Hauser L."/>
            <person name="Kyrpides N."/>
            <person name="Lykidis A."/>
            <person name="da Costa M.S."/>
            <person name="Rainey F.A."/>
            <person name="Empadinhas N."/>
            <person name="Jolivet E."/>
            <person name="Battista J.R."/>
            <person name="Richardson P."/>
        </authorList>
    </citation>
    <scope>NUCLEOTIDE SEQUENCE [LARGE SCALE GENOMIC DNA]</scope>
    <source>
        <strain evidence="4">DSM 9941 / NBRC 16129 / PRD-1</strain>
    </source>
</reference>
<dbReference type="PANTHER" id="PTHR43664:SF1">
    <property type="entry name" value="BETA-METHYLMALYL-COA DEHYDRATASE"/>
    <property type="match status" value="1"/>
</dbReference>
<accession>Q1AWH5</accession>
<sequence>MPEATPGFKRRLREAFDATSVGQTFAYRRTFTEGDVALFCGVTGDYNPYHQDEAFARESWYGRRTIPGLLTGSMLTHIGGMLGFLATEMRFEYLAPVYVGDTITCTVTILEKDGSRRRVECGADFVNQEGTLVLRARFSGFPGQVRLAR</sequence>
<feature type="domain" description="MaoC-like" evidence="2">
    <location>
        <begin position="24"/>
        <end position="118"/>
    </location>
</feature>
<dbReference type="PhylomeDB" id="Q1AWH5"/>
<dbReference type="SUPFAM" id="SSF54637">
    <property type="entry name" value="Thioesterase/thiol ester dehydrase-isomerase"/>
    <property type="match status" value="1"/>
</dbReference>
<dbReference type="Proteomes" id="UP000006637">
    <property type="component" value="Chromosome"/>
</dbReference>
<dbReference type="STRING" id="266117.Rxyl_1289"/>
<dbReference type="InterPro" id="IPR002539">
    <property type="entry name" value="MaoC-like_dom"/>
</dbReference>
<keyword evidence="4" id="KW-1185">Reference proteome</keyword>
<proteinExistence type="inferred from homology"/>
<gene>
    <name evidence="3" type="ordered locus">Rxyl_1289</name>
</gene>
<dbReference type="AlphaFoldDB" id="Q1AWH5"/>
<dbReference type="KEGG" id="rxy:Rxyl_1289"/>
<evidence type="ECO:0000313" key="4">
    <source>
        <dbReference type="Proteomes" id="UP000006637"/>
    </source>
</evidence>
<name>Q1AWH5_RUBXD</name>
<dbReference type="EMBL" id="CP000386">
    <property type="protein sequence ID" value="ABG04253.1"/>
    <property type="molecule type" value="Genomic_DNA"/>
</dbReference>
<dbReference type="PANTHER" id="PTHR43664">
    <property type="entry name" value="MONOAMINE OXIDASE-RELATED"/>
    <property type="match status" value="1"/>
</dbReference>
<comment type="similarity">
    <text evidence="1">Belongs to the enoyl-CoA hydratase/isomerase family.</text>
</comment>
<evidence type="ECO:0000256" key="1">
    <source>
        <dbReference type="ARBA" id="ARBA00005254"/>
    </source>
</evidence>
<dbReference type="InterPro" id="IPR052342">
    <property type="entry name" value="MCH/BMMD"/>
</dbReference>
<evidence type="ECO:0000259" key="2">
    <source>
        <dbReference type="Pfam" id="PF01575"/>
    </source>
</evidence>
<dbReference type="Pfam" id="PF01575">
    <property type="entry name" value="MaoC_dehydratas"/>
    <property type="match status" value="1"/>
</dbReference>
<dbReference type="InterPro" id="IPR029069">
    <property type="entry name" value="HotDog_dom_sf"/>
</dbReference>
<organism evidence="3 4">
    <name type="scientific">Rubrobacter xylanophilus (strain DSM 9941 / JCM 11954 / NBRC 16129 / PRD-1)</name>
    <dbReference type="NCBI Taxonomy" id="266117"/>
    <lineage>
        <taxon>Bacteria</taxon>
        <taxon>Bacillati</taxon>
        <taxon>Actinomycetota</taxon>
        <taxon>Rubrobacteria</taxon>
        <taxon>Rubrobacterales</taxon>
        <taxon>Rubrobacteraceae</taxon>
        <taxon>Rubrobacter</taxon>
    </lineage>
</organism>
<dbReference type="Gene3D" id="3.10.129.10">
    <property type="entry name" value="Hotdog Thioesterase"/>
    <property type="match status" value="1"/>
</dbReference>
<dbReference type="OrthoDB" id="9800237at2"/>
<protein>
    <submittedName>
        <fullName evidence="3">MaoC-like dehydratase</fullName>
    </submittedName>
</protein>
<dbReference type="eggNOG" id="COG2030">
    <property type="taxonomic scope" value="Bacteria"/>
</dbReference>
<dbReference type="CDD" id="cd03449">
    <property type="entry name" value="R_hydratase"/>
    <property type="match status" value="1"/>
</dbReference>